<feature type="domain" description="Fibronectin type-III" evidence="11">
    <location>
        <begin position="354"/>
        <end position="441"/>
    </location>
</feature>
<reference evidence="12 13" key="1">
    <citation type="journal article" date="2015" name="Antonie Van Leeuwenhoek">
        <title>Oceanobacillus bengalensis sp. nov., a bacterium isolated from seawater of the Bay of Bengal.</title>
        <authorList>
            <person name="Yongchang O."/>
            <person name="Xiang W."/>
            <person name="Wang G."/>
        </authorList>
    </citation>
    <scope>NUCLEOTIDE SEQUENCE [LARGE SCALE GENOMIC DNA]</scope>
    <source>
        <strain evidence="12 13">MCCC 1K00260</strain>
    </source>
</reference>
<dbReference type="Proteomes" id="UP000281813">
    <property type="component" value="Unassembled WGS sequence"/>
</dbReference>
<feature type="active site" description="Charge relay system" evidence="10">
    <location>
        <position position="108"/>
    </location>
</feature>
<dbReference type="InterPro" id="IPR036852">
    <property type="entry name" value="Peptidase_S8/S53_dom_sf"/>
</dbReference>
<evidence type="ECO:0000256" key="3">
    <source>
        <dbReference type="ARBA" id="ARBA00011073"/>
    </source>
</evidence>
<dbReference type="InterPro" id="IPR023827">
    <property type="entry name" value="Peptidase_S8_Asp-AS"/>
</dbReference>
<dbReference type="RefSeq" id="WP_121132119.1">
    <property type="nucleotide sequence ID" value="NZ_JBHUFK010000003.1"/>
</dbReference>
<dbReference type="InterPro" id="IPR013783">
    <property type="entry name" value="Ig-like_fold"/>
</dbReference>
<gene>
    <name evidence="12" type="ORF">D8M05_12065</name>
</gene>
<comment type="similarity">
    <text evidence="3 10">Belongs to the peptidase S8 family.</text>
</comment>
<dbReference type="InterPro" id="IPR050131">
    <property type="entry name" value="Peptidase_S8_subtilisin-like"/>
</dbReference>
<dbReference type="PRINTS" id="PR00723">
    <property type="entry name" value="SUBTILISIN"/>
</dbReference>
<dbReference type="GO" id="GO:0006508">
    <property type="term" value="P:proteolysis"/>
    <property type="evidence" value="ECO:0007669"/>
    <property type="project" value="UniProtKB-KW"/>
</dbReference>
<dbReference type="GO" id="GO:0004252">
    <property type="term" value="F:serine-type endopeptidase activity"/>
    <property type="evidence" value="ECO:0007669"/>
    <property type="project" value="UniProtKB-UniRule"/>
</dbReference>
<organism evidence="12 13">
    <name type="scientific">Oceanobacillus bengalensis</name>
    <dbReference type="NCBI Taxonomy" id="1435466"/>
    <lineage>
        <taxon>Bacteria</taxon>
        <taxon>Bacillati</taxon>
        <taxon>Bacillota</taxon>
        <taxon>Bacilli</taxon>
        <taxon>Bacillales</taxon>
        <taxon>Bacillaceae</taxon>
        <taxon>Oceanobacillus</taxon>
    </lineage>
</organism>
<dbReference type="GO" id="GO:0005576">
    <property type="term" value="C:extracellular region"/>
    <property type="evidence" value="ECO:0007669"/>
    <property type="project" value="UniProtKB-SubCell"/>
</dbReference>
<evidence type="ECO:0000313" key="12">
    <source>
        <dbReference type="EMBL" id="RKQ14775.1"/>
    </source>
</evidence>
<dbReference type="OrthoDB" id="9798386at2"/>
<keyword evidence="6" id="KW-0479">Metal-binding</keyword>
<dbReference type="PANTHER" id="PTHR43806">
    <property type="entry name" value="PEPTIDASE S8"/>
    <property type="match status" value="1"/>
</dbReference>
<dbReference type="InterPro" id="IPR000209">
    <property type="entry name" value="Peptidase_S8/S53_dom"/>
</dbReference>
<dbReference type="PROSITE" id="PS51892">
    <property type="entry name" value="SUBTILASE"/>
    <property type="match status" value="1"/>
</dbReference>
<evidence type="ECO:0000256" key="4">
    <source>
        <dbReference type="ARBA" id="ARBA00022525"/>
    </source>
</evidence>
<evidence type="ECO:0000256" key="1">
    <source>
        <dbReference type="ARBA" id="ARBA00001913"/>
    </source>
</evidence>
<dbReference type="GO" id="GO:0046872">
    <property type="term" value="F:metal ion binding"/>
    <property type="evidence" value="ECO:0007669"/>
    <property type="project" value="UniProtKB-KW"/>
</dbReference>
<dbReference type="InterPro" id="IPR034202">
    <property type="entry name" value="Subtilisin_Carlsberg-like"/>
</dbReference>
<dbReference type="PANTHER" id="PTHR43806:SF11">
    <property type="entry name" value="CEREVISIN-RELATED"/>
    <property type="match status" value="1"/>
</dbReference>
<dbReference type="EMBL" id="RBZO01000018">
    <property type="protein sequence ID" value="RKQ14775.1"/>
    <property type="molecule type" value="Genomic_DNA"/>
</dbReference>
<feature type="active site" description="Charge relay system" evidence="10">
    <location>
        <position position="138"/>
    </location>
</feature>
<dbReference type="Pfam" id="PF00082">
    <property type="entry name" value="Peptidase_S8"/>
    <property type="match status" value="1"/>
</dbReference>
<evidence type="ECO:0000256" key="2">
    <source>
        <dbReference type="ARBA" id="ARBA00004613"/>
    </source>
</evidence>
<dbReference type="Gene3D" id="3.40.50.200">
    <property type="entry name" value="Peptidase S8/S53 domain"/>
    <property type="match status" value="1"/>
</dbReference>
<evidence type="ECO:0000313" key="13">
    <source>
        <dbReference type="Proteomes" id="UP000281813"/>
    </source>
</evidence>
<keyword evidence="4" id="KW-0964">Secreted</keyword>
<dbReference type="InterPro" id="IPR036116">
    <property type="entry name" value="FN3_sf"/>
</dbReference>
<keyword evidence="5 10" id="KW-0645">Protease</keyword>
<keyword evidence="7 10" id="KW-0378">Hydrolase</keyword>
<keyword evidence="13" id="KW-1185">Reference proteome</keyword>
<dbReference type="CDD" id="cd07477">
    <property type="entry name" value="Peptidases_S8_Subtilisin_subset"/>
    <property type="match status" value="1"/>
</dbReference>
<dbReference type="PROSITE" id="PS00136">
    <property type="entry name" value="SUBTILASE_ASP"/>
    <property type="match status" value="1"/>
</dbReference>
<dbReference type="SUPFAM" id="SSF49265">
    <property type="entry name" value="Fibronectin type III"/>
    <property type="match status" value="1"/>
</dbReference>
<dbReference type="PROSITE" id="PS50853">
    <property type="entry name" value="FN3"/>
    <property type="match status" value="1"/>
</dbReference>
<dbReference type="InterPro" id="IPR022398">
    <property type="entry name" value="Peptidase_S8_His-AS"/>
</dbReference>
<protein>
    <recommendedName>
        <fullName evidence="11">Fibronectin type-III domain-containing protein</fullName>
    </recommendedName>
</protein>
<accession>A0A494YXN2</accession>
<dbReference type="AlphaFoldDB" id="A0A494YXN2"/>
<evidence type="ECO:0000256" key="6">
    <source>
        <dbReference type="ARBA" id="ARBA00022723"/>
    </source>
</evidence>
<dbReference type="InterPro" id="IPR015500">
    <property type="entry name" value="Peptidase_S8_subtilisin-rel"/>
</dbReference>
<keyword evidence="9" id="KW-0106">Calcium</keyword>
<sequence length="551" mass="59958">MWKLVRSFLLMMITFCLITYQLVHVYETNAQVHPTNVTDCLELPFPFVIKNHAYITHTGRTLGEGEITKVTELDHTEEAERWNISSVGAKKAWLEGFTGKGVNIAVIDTGISNHPDLKIAGGVSTVDYTSEWSDDNGHGTHIAGVIGAKNDGHGVVGVAPGANLYSVKALNQNGEGQLEDVLRAIRWSIENNMDIINLSIGTGFESTLLEEAINEAYAEGILIVAASGNESVPDSVVYPAKFENVIGVSAVDGRLNLTPFSSYGQEVEFTAPGFSIVSTFIDGAYGIANGTSQAAAHVTGMLALLKEKYPDMTNEELREMLVQHSQDIGDAGRDAYFGHGFISYDALDQDAPAEVGNLVVTGNSPTSISIRWENPEDTDFEKVDIYLNDSFVISIPRDASESSFTFENLEADTEYTVSVYTIDAMGNQSKGKTIVERTGEDSVEEAFPDLDDTVSGQDNSDESDKDCVMLDSSAGLAQQYQLRSGISSGVFDIEGSKERVVTDMKQVGNENDLTKMTSSDETELTEANNILVRFYQSGTRFVKSMVGWLLD</sequence>
<comment type="subcellular location">
    <subcellularLocation>
        <location evidence="2">Secreted</location>
    </subcellularLocation>
</comment>
<dbReference type="SUPFAM" id="SSF52743">
    <property type="entry name" value="Subtilisin-like"/>
    <property type="match status" value="1"/>
</dbReference>
<name>A0A494YXN2_9BACI</name>
<feature type="active site" description="Charge relay system" evidence="10">
    <location>
        <position position="292"/>
    </location>
</feature>
<evidence type="ECO:0000256" key="9">
    <source>
        <dbReference type="ARBA" id="ARBA00022837"/>
    </source>
</evidence>
<dbReference type="Pfam" id="PF00041">
    <property type="entry name" value="fn3"/>
    <property type="match status" value="1"/>
</dbReference>
<dbReference type="CDD" id="cd00063">
    <property type="entry name" value="FN3"/>
    <property type="match status" value="1"/>
</dbReference>
<evidence type="ECO:0000256" key="8">
    <source>
        <dbReference type="ARBA" id="ARBA00022825"/>
    </source>
</evidence>
<dbReference type="PROSITE" id="PS00137">
    <property type="entry name" value="SUBTILASE_HIS"/>
    <property type="match status" value="1"/>
</dbReference>
<dbReference type="InterPro" id="IPR003961">
    <property type="entry name" value="FN3_dom"/>
</dbReference>
<dbReference type="Gene3D" id="2.60.40.10">
    <property type="entry name" value="Immunoglobulins"/>
    <property type="match status" value="1"/>
</dbReference>
<evidence type="ECO:0000256" key="10">
    <source>
        <dbReference type="PROSITE-ProRule" id="PRU01240"/>
    </source>
</evidence>
<keyword evidence="8 10" id="KW-0720">Serine protease</keyword>
<comment type="cofactor">
    <cofactor evidence="1">
        <name>Ca(2+)</name>
        <dbReference type="ChEBI" id="CHEBI:29108"/>
    </cofactor>
</comment>
<evidence type="ECO:0000259" key="11">
    <source>
        <dbReference type="PROSITE" id="PS50853"/>
    </source>
</evidence>
<proteinExistence type="inferred from homology"/>
<evidence type="ECO:0000256" key="7">
    <source>
        <dbReference type="ARBA" id="ARBA00022801"/>
    </source>
</evidence>
<dbReference type="SMART" id="SM00060">
    <property type="entry name" value="FN3"/>
    <property type="match status" value="1"/>
</dbReference>
<evidence type="ECO:0000256" key="5">
    <source>
        <dbReference type="ARBA" id="ARBA00022670"/>
    </source>
</evidence>
<comment type="caution">
    <text evidence="12">The sequence shown here is derived from an EMBL/GenBank/DDBJ whole genome shotgun (WGS) entry which is preliminary data.</text>
</comment>